<keyword evidence="5 12" id="KW-0418">Kinase</keyword>
<dbReference type="EMBL" id="MLAK01001049">
    <property type="protein sequence ID" value="OHS98523.1"/>
    <property type="molecule type" value="Genomic_DNA"/>
</dbReference>
<dbReference type="OrthoDB" id="248923at2759"/>
<evidence type="ECO:0000256" key="6">
    <source>
        <dbReference type="ARBA" id="ARBA00022840"/>
    </source>
</evidence>
<dbReference type="PROSITE" id="PS00107">
    <property type="entry name" value="PROTEIN_KINASE_ATP"/>
    <property type="match status" value="1"/>
</dbReference>
<feature type="domain" description="Protein kinase" evidence="11">
    <location>
        <begin position="4"/>
        <end position="257"/>
    </location>
</feature>
<dbReference type="SUPFAM" id="SSF56112">
    <property type="entry name" value="Protein kinase-like (PK-like)"/>
    <property type="match status" value="1"/>
</dbReference>
<dbReference type="GeneID" id="94829197"/>
<dbReference type="Proteomes" id="UP000179807">
    <property type="component" value="Unassembled WGS sequence"/>
</dbReference>
<dbReference type="InterPro" id="IPR051131">
    <property type="entry name" value="NEK_Ser/Thr_kinase_NIMA"/>
</dbReference>
<dbReference type="PROSITE" id="PS50011">
    <property type="entry name" value="PROTEIN_KINASE_DOM"/>
    <property type="match status" value="1"/>
</dbReference>
<dbReference type="EC" id="2.7.11.1" evidence="1"/>
<evidence type="ECO:0000259" key="11">
    <source>
        <dbReference type="PROSITE" id="PS50011"/>
    </source>
</evidence>
<feature type="binding site" evidence="9">
    <location>
        <position position="33"/>
    </location>
    <ligand>
        <name>ATP</name>
        <dbReference type="ChEBI" id="CHEBI:30616"/>
    </ligand>
</feature>
<dbReference type="Pfam" id="PF00069">
    <property type="entry name" value="Pkinase"/>
    <property type="match status" value="1"/>
</dbReference>
<evidence type="ECO:0000256" key="1">
    <source>
        <dbReference type="ARBA" id="ARBA00012513"/>
    </source>
</evidence>
<dbReference type="RefSeq" id="XP_068351660.1">
    <property type="nucleotide sequence ID" value="XM_068494493.1"/>
</dbReference>
<dbReference type="CDD" id="cd08215">
    <property type="entry name" value="STKc_Nek"/>
    <property type="match status" value="1"/>
</dbReference>
<proteinExistence type="inferred from homology"/>
<keyword evidence="3" id="KW-0808">Transferase</keyword>
<dbReference type="Gene3D" id="1.10.510.10">
    <property type="entry name" value="Transferase(Phosphotransferase) domain 1"/>
    <property type="match status" value="1"/>
</dbReference>
<sequence>MTEFKVVRPLGQGATSIAYLVECETDHKKYVIKEIDLTLIDEKSKRSIIQEVRIAQNFKHDNIIRIINAVMNGNKFDILMEYADKGTLNDFINKRKNLLPEDEIMDMFAQISLAVKYIHDRKILHRDLKTANIFISGNKVLKLGDFGFAKALSSTVDQAVTQLGTPFYLSPEICLGKPYSKPSDIWALGCILYEMCTKKVPFTANEITVLVRKIIKEATPSIPSIYCNEIKSLIKAMLNKDPAKRPSINQILSMPILKYKVIALLGKKEADIELSHSTFHGFTAGITPVEFEKEIDQIVIKKPTQSEFFFM</sequence>
<dbReference type="GO" id="GO:0004674">
    <property type="term" value="F:protein serine/threonine kinase activity"/>
    <property type="evidence" value="ECO:0007669"/>
    <property type="project" value="UniProtKB-KW"/>
</dbReference>
<keyword evidence="4 9" id="KW-0547">Nucleotide-binding</keyword>
<evidence type="ECO:0000313" key="13">
    <source>
        <dbReference type="Proteomes" id="UP000179807"/>
    </source>
</evidence>
<accession>A0A1J4JLU5</accession>
<keyword evidence="13" id="KW-1185">Reference proteome</keyword>
<comment type="catalytic activity">
    <reaction evidence="7">
        <text>L-threonyl-[protein] + ATP = O-phospho-L-threonyl-[protein] + ADP + H(+)</text>
        <dbReference type="Rhea" id="RHEA:46608"/>
        <dbReference type="Rhea" id="RHEA-COMP:11060"/>
        <dbReference type="Rhea" id="RHEA-COMP:11605"/>
        <dbReference type="ChEBI" id="CHEBI:15378"/>
        <dbReference type="ChEBI" id="CHEBI:30013"/>
        <dbReference type="ChEBI" id="CHEBI:30616"/>
        <dbReference type="ChEBI" id="CHEBI:61977"/>
        <dbReference type="ChEBI" id="CHEBI:456216"/>
        <dbReference type="EC" id="2.7.11.1"/>
    </reaction>
</comment>
<evidence type="ECO:0000256" key="9">
    <source>
        <dbReference type="PROSITE-ProRule" id="PRU10141"/>
    </source>
</evidence>
<dbReference type="InterPro" id="IPR017441">
    <property type="entry name" value="Protein_kinase_ATP_BS"/>
</dbReference>
<protein>
    <recommendedName>
        <fullName evidence="1">non-specific serine/threonine protein kinase</fullName>
        <ecNumber evidence="1">2.7.11.1</ecNumber>
    </recommendedName>
</protein>
<name>A0A1J4JLU5_9EUKA</name>
<comment type="caution">
    <text evidence="12">The sequence shown here is derived from an EMBL/GenBank/DDBJ whole genome shotgun (WGS) entry which is preliminary data.</text>
</comment>
<dbReference type="InterPro" id="IPR001245">
    <property type="entry name" value="Ser-Thr/Tyr_kinase_cat_dom"/>
</dbReference>
<dbReference type="AlphaFoldDB" id="A0A1J4JLU5"/>
<dbReference type="SMART" id="SM00220">
    <property type="entry name" value="S_TKc"/>
    <property type="match status" value="1"/>
</dbReference>
<evidence type="ECO:0000256" key="8">
    <source>
        <dbReference type="ARBA" id="ARBA00048679"/>
    </source>
</evidence>
<gene>
    <name evidence="12" type="ORF">TRFO_08779</name>
</gene>
<evidence type="ECO:0000256" key="10">
    <source>
        <dbReference type="RuleBase" id="RU000304"/>
    </source>
</evidence>
<evidence type="ECO:0000313" key="12">
    <source>
        <dbReference type="EMBL" id="OHS98523.1"/>
    </source>
</evidence>
<comment type="catalytic activity">
    <reaction evidence="8">
        <text>L-seryl-[protein] + ATP = O-phospho-L-seryl-[protein] + ADP + H(+)</text>
        <dbReference type="Rhea" id="RHEA:17989"/>
        <dbReference type="Rhea" id="RHEA-COMP:9863"/>
        <dbReference type="Rhea" id="RHEA-COMP:11604"/>
        <dbReference type="ChEBI" id="CHEBI:15378"/>
        <dbReference type="ChEBI" id="CHEBI:29999"/>
        <dbReference type="ChEBI" id="CHEBI:30616"/>
        <dbReference type="ChEBI" id="CHEBI:83421"/>
        <dbReference type="ChEBI" id="CHEBI:456216"/>
        <dbReference type="EC" id="2.7.11.1"/>
    </reaction>
</comment>
<evidence type="ECO:0000256" key="5">
    <source>
        <dbReference type="ARBA" id="ARBA00022777"/>
    </source>
</evidence>
<organism evidence="12 13">
    <name type="scientific">Tritrichomonas foetus</name>
    <dbReference type="NCBI Taxonomy" id="1144522"/>
    <lineage>
        <taxon>Eukaryota</taxon>
        <taxon>Metamonada</taxon>
        <taxon>Parabasalia</taxon>
        <taxon>Tritrichomonadida</taxon>
        <taxon>Tritrichomonadidae</taxon>
        <taxon>Tritrichomonas</taxon>
    </lineage>
</organism>
<evidence type="ECO:0000256" key="7">
    <source>
        <dbReference type="ARBA" id="ARBA00047899"/>
    </source>
</evidence>
<dbReference type="PANTHER" id="PTHR44899">
    <property type="entry name" value="CAMK FAMILY PROTEIN KINASE"/>
    <property type="match status" value="1"/>
</dbReference>
<dbReference type="GO" id="GO:0005524">
    <property type="term" value="F:ATP binding"/>
    <property type="evidence" value="ECO:0007669"/>
    <property type="project" value="UniProtKB-UniRule"/>
</dbReference>
<evidence type="ECO:0000256" key="2">
    <source>
        <dbReference type="ARBA" id="ARBA00022527"/>
    </source>
</evidence>
<dbReference type="VEuPathDB" id="TrichDB:TRFO_08779"/>
<comment type="similarity">
    <text evidence="10">Belongs to the protein kinase superfamily.</text>
</comment>
<dbReference type="InterPro" id="IPR000719">
    <property type="entry name" value="Prot_kinase_dom"/>
</dbReference>
<dbReference type="PANTHER" id="PTHR44899:SF3">
    <property type="entry name" value="SERINE_THREONINE-PROTEIN KINASE NEK1"/>
    <property type="match status" value="1"/>
</dbReference>
<reference evidence="12" key="1">
    <citation type="submission" date="2016-10" db="EMBL/GenBank/DDBJ databases">
        <authorList>
            <person name="Benchimol M."/>
            <person name="Almeida L.G."/>
            <person name="Vasconcelos A.T."/>
            <person name="Perreira-Neves A."/>
            <person name="Rosa I.A."/>
            <person name="Tasca T."/>
            <person name="Bogo M.R."/>
            <person name="de Souza W."/>
        </authorList>
    </citation>
    <scope>NUCLEOTIDE SEQUENCE [LARGE SCALE GENOMIC DNA]</scope>
    <source>
        <strain evidence="12">K</strain>
    </source>
</reference>
<keyword evidence="6 9" id="KW-0067">ATP-binding</keyword>
<evidence type="ECO:0000256" key="3">
    <source>
        <dbReference type="ARBA" id="ARBA00022679"/>
    </source>
</evidence>
<dbReference type="PRINTS" id="PR00109">
    <property type="entry name" value="TYRKINASE"/>
</dbReference>
<keyword evidence="2 10" id="KW-0723">Serine/threonine-protein kinase</keyword>
<evidence type="ECO:0000256" key="4">
    <source>
        <dbReference type="ARBA" id="ARBA00022741"/>
    </source>
</evidence>
<dbReference type="PROSITE" id="PS00108">
    <property type="entry name" value="PROTEIN_KINASE_ST"/>
    <property type="match status" value="1"/>
</dbReference>
<dbReference type="InterPro" id="IPR011009">
    <property type="entry name" value="Kinase-like_dom_sf"/>
</dbReference>
<dbReference type="InterPro" id="IPR008271">
    <property type="entry name" value="Ser/Thr_kinase_AS"/>
</dbReference>